<reference evidence="2" key="1">
    <citation type="submission" date="2022-11" db="UniProtKB">
        <authorList>
            <consortium name="WormBaseParasite"/>
        </authorList>
    </citation>
    <scope>IDENTIFICATION</scope>
</reference>
<evidence type="ECO:0000313" key="1">
    <source>
        <dbReference type="Proteomes" id="UP000887565"/>
    </source>
</evidence>
<organism evidence="1 2">
    <name type="scientific">Romanomermis culicivorax</name>
    <name type="common">Nematode worm</name>
    <dbReference type="NCBI Taxonomy" id="13658"/>
    <lineage>
        <taxon>Eukaryota</taxon>
        <taxon>Metazoa</taxon>
        <taxon>Ecdysozoa</taxon>
        <taxon>Nematoda</taxon>
        <taxon>Enoplea</taxon>
        <taxon>Dorylaimia</taxon>
        <taxon>Mermithida</taxon>
        <taxon>Mermithoidea</taxon>
        <taxon>Mermithidae</taxon>
        <taxon>Romanomermis</taxon>
    </lineage>
</organism>
<protein>
    <submittedName>
        <fullName evidence="2">Uncharacterized protein</fullName>
    </submittedName>
</protein>
<proteinExistence type="predicted"/>
<name>A0A915I6S8_ROMCU</name>
<dbReference type="WBParaSite" id="nRc.2.0.1.t09844-RA">
    <property type="protein sequence ID" value="nRc.2.0.1.t09844-RA"/>
    <property type="gene ID" value="nRc.2.0.1.g09844"/>
</dbReference>
<accession>A0A915I6S8</accession>
<evidence type="ECO:0000313" key="2">
    <source>
        <dbReference type="WBParaSite" id="nRc.2.0.1.t09844-RA"/>
    </source>
</evidence>
<dbReference type="Proteomes" id="UP000887565">
    <property type="component" value="Unplaced"/>
</dbReference>
<dbReference type="AlphaFoldDB" id="A0A915I6S8"/>
<keyword evidence="1" id="KW-1185">Reference proteome</keyword>
<sequence length="93" mass="10907">MTSSRWLYSNGNRREGLVTIKMGSGVETTGTNKNMQIRHNPKCTIDREMRWMLISTGEPTNENKITHRKAKHKEKTLETQKYTKFAITFIKFE</sequence>